<dbReference type="Pfam" id="PF07715">
    <property type="entry name" value="Plug"/>
    <property type="match status" value="1"/>
</dbReference>
<dbReference type="Pfam" id="PF00593">
    <property type="entry name" value="TonB_dep_Rec_b-barrel"/>
    <property type="match status" value="1"/>
</dbReference>
<comment type="subcellular location">
    <subcellularLocation>
        <location evidence="1">Cell outer membrane</location>
        <topology evidence="1">Multi-pass membrane protein</topology>
    </subcellularLocation>
</comment>
<dbReference type="Pfam" id="PF13715">
    <property type="entry name" value="CarbopepD_reg_2"/>
    <property type="match status" value="1"/>
</dbReference>
<dbReference type="InterPro" id="IPR023997">
    <property type="entry name" value="TonB-dep_OMP_SusC/RagA_CS"/>
</dbReference>
<dbReference type="PROSITE" id="PS52016">
    <property type="entry name" value="TONB_DEPENDENT_REC_3"/>
    <property type="match status" value="1"/>
</dbReference>
<dbReference type="InterPro" id="IPR012910">
    <property type="entry name" value="Plug_dom"/>
</dbReference>
<keyword evidence="1 2" id="KW-0472">Membrane</keyword>
<keyword evidence="1" id="KW-0813">Transport</keyword>
<reference evidence="5 6" key="1">
    <citation type="submission" date="2024-09" db="EMBL/GenBank/DDBJ databases">
        <authorList>
            <person name="Sun Q."/>
            <person name="Mori K."/>
        </authorList>
    </citation>
    <scope>NUCLEOTIDE SEQUENCE [LARGE SCALE GENOMIC DNA]</scope>
    <source>
        <strain evidence="5 6">CECT 8286</strain>
    </source>
</reference>
<keyword evidence="6" id="KW-1185">Reference proteome</keyword>
<keyword evidence="1" id="KW-1134">Transmembrane beta strand</keyword>
<dbReference type="SUPFAM" id="SSF49464">
    <property type="entry name" value="Carboxypeptidase regulatory domain-like"/>
    <property type="match status" value="1"/>
</dbReference>
<feature type="domain" description="TonB-dependent receptor plug" evidence="4">
    <location>
        <begin position="148"/>
        <end position="251"/>
    </location>
</feature>
<evidence type="ECO:0000313" key="6">
    <source>
        <dbReference type="Proteomes" id="UP001589605"/>
    </source>
</evidence>
<dbReference type="Proteomes" id="UP001589605">
    <property type="component" value="Unassembled WGS sequence"/>
</dbReference>
<dbReference type="NCBIfam" id="TIGR04056">
    <property type="entry name" value="OMP_RagA_SusC"/>
    <property type="match status" value="1"/>
</dbReference>
<comment type="caution">
    <text evidence="5">The sequence shown here is derived from an EMBL/GenBank/DDBJ whole genome shotgun (WGS) entry which is preliminary data.</text>
</comment>
<evidence type="ECO:0000259" key="4">
    <source>
        <dbReference type="Pfam" id="PF07715"/>
    </source>
</evidence>
<dbReference type="Gene3D" id="2.60.40.1120">
    <property type="entry name" value="Carboxypeptidase-like, regulatory domain"/>
    <property type="match status" value="1"/>
</dbReference>
<organism evidence="5 6">
    <name type="scientific">Formosa undariae</name>
    <dbReference type="NCBI Taxonomy" id="1325436"/>
    <lineage>
        <taxon>Bacteria</taxon>
        <taxon>Pseudomonadati</taxon>
        <taxon>Bacteroidota</taxon>
        <taxon>Flavobacteriia</taxon>
        <taxon>Flavobacteriales</taxon>
        <taxon>Flavobacteriaceae</taxon>
        <taxon>Formosa</taxon>
    </lineage>
</organism>
<dbReference type="SUPFAM" id="SSF56935">
    <property type="entry name" value="Porins"/>
    <property type="match status" value="1"/>
</dbReference>
<dbReference type="InterPro" id="IPR000531">
    <property type="entry name" value="Beta-barrel_TonB"/>
</dbReference>
<accession>A0ABV5F3I3</accession>
<dbReference type="InterPro" id="IPR039426">
    <property type="entry name" value="TonB-dep_rcpt-like"/>
</dbReference>
<evidence type="ECO:0000313" key="5">
    <source>
        <dbReference type="EMBL" id="MFB9053984.1"/>
    </source>
</evidence>
<dbReference type="RefSeq" id="WP_382383352.1">
    <property type="nucleotide sequence ID" value="NZ_JBHMEZ010000012.1"/>
</dbReference>
<feature type="domain" description="TonB-dependent receptor-like beta-barrel" evidence="3">
    <location>
        <begin position="499"/>
        <end position="838"/>
    </location>
</feature>
<evidence type="ECO:0000256" key="2">
    <source>
        <dbReference type="RuleBase" id="RU003357"/>
    </source>
</evidence>
<sequence length="1103" mass="122856">MQYNLINSNKNKNNTVFYLVAVLLFFNYSAVIAKTNFYTKNENHKKTITNYILQQQNINGTILDENGIPLPGASVVDISSKNGSSTDFDGKFSLAISKLPAVIKVSYIGYKSQEITINNLNPLNIQMEIDQNALDEVVIVGYGETSREKISTAVNTVDTKFIEQRPIADVGGSLQGVSPGLNVTQSTGKVGSEPIINIRGFTSINGGTPLILIDGIEGDLSTLNPNDVESISVLKDAGAAAIYGARGSFGVLLVKTKNASNGNIQVNVDVTTAMNSPTMNTDFLKDPFKAVSIVDESFRNNSGASYTGYTEEDMQALYEVSQDPSLARVVIDQRNGKDQYVHYGATDWWNTFFKKSYPTQIYSASISGGTDKIKTYFSYRNYKSEGILKVQEDTYDKYNLRSKTDIIAADWLTFTNNMQYNSSEDLEHGGSQYGSYSNVWKSNMWVHALPSYVPINPNGGALWRTELNNYTIGDGLYAALLQGTSKQETTDNEFSNIASVEITPLRNVKLNASYAIRRNNYSRYQRSTKIPYSIYPEQIDLMGNDYLNEFRTESEYNAFNIYGDYKGNFGNHSLKATVGFNQETFLTKSISASKQNLISDDLISLGLATTNPNASGSASEWAIQGLFYRLTYDYKDKYVFEFNGRYDGTSRFPSDYRWGFFPSASAGWLLNKEGFFKNITGNTFDLFKIRASYGSLGNQNIDDYAYFPTMPNGLYNYVLNDSQLNYIESPTLNPTEITWEKVSTLDFGVDINLLKNRLSLTFDWFMRDTDGMLSPGATLPSVLGTSSPLENAADLRTKGFELSASYADSFNLSGDPFSFSVTGNLSNSKTKITNFENPNLSLVDFYEGMTIGELWGYRIDGLFQSESEIANHADQSFVSNRITSGGGLQPGDVKYIDLDGDGYIGEGENTVNNSGDREIIGNSAPQYLYSFLANADWKGFDISVFFQGVGKQDWYPNSDSRLFWGPYNRPYNSYIRKDLADNIWTPENTDAYFPRNYGYIALGGSLEKVNDRYLQSVAYLRMKNITFGYTLPAKAIFKSPTTRLRFYFSGENLLTLSSLTDYIDPEAASNSVNLNSPSASSNRSTAQTTPFSKTYSIGMSLKF</sequence>
<dbReference type="EMBL" id="JBHMEZ010000012">
    <property type="protein sequence ID" value="MFB9053984.1"/>
    <property type="molecule type" value="Genomic_DNA"/>
</dbReference>
<dbReference type="Gene3D" id="2.170.130.10">
    <property type="entry name" value="TonB-dependent receptor, plug domain"/>
    <property type="match status" value="1"/>
</dbReference>
<keyword evidence="2" id="KW-0798">TonB box</keyword>
<gene>
    <name evidence="5" type="ORF">ACFFVB_12930</name>
</gene>
<dbReference type="InterPro" id="IPR008969">
    <property type="entry name" value="CarboxyPept-like_regulatory"/>
</dbReference>
<dbReference type="NCBIfam" id="TIGR04057">
    <property type="entry name" value="SusC_RagA_signa"/>
    <property type="match status" value="1"/>
</dbReference>
<evidence type="ECO:0000256" key="1">
    <source>
        <dbReference type="PROSITE-ProRule" id="PRU01360"/>
    </source>
</evidence>
<name>A0ABV5F3I3_9FLAO</name>
<comment type="similarity">
    <text evidence="1 2">Belongs to the TonB-dependent receptor family.</text>
</comment>
<protein>
    <submittedName>
        <fullName evidence="5">SusC/RagA family TonB-linked outer membrane protein</fullName>
    </submittedName>
</protein>
<keyword evidence="1" id="KW-0812">Transmembrane</keyword>
<keyword evidence="1" id="KW-0998">Cell outer membrane</keyword>
<dbReference type="InterPro" id="IPR023996">
    <property type="entry name" value="TonB-dep_OMP_SusC/RagA"/>
</dbReference>
<evidence type="ECO:0000259" key="3">
    <source>
        <dbReference type="Pfam" id="PF00593"/>
    </source>
</evidence>
<dbReference type="InterPro" id="IPR037066">
    <property type="entry name" value="Plug_dom_sf"/>
</dbReference>
<proteinExistence type="inferred from homology"/>